<keyword evidence="2" id="KW-0624">Polysaccharide degradation</keyword>
<dbReference type="AlphaFoldDB" id="A0A6G9QNU0"/>
<feature type="domain" description="CBM6" evidence="3">
    <location>
        <begin position="51"/>
        <end position="176"/>
    </location>
</feature>
<dbReference type="GO" id="GO:0030246">
    <property type="term" value="F:carbohydrate binding"/>
    <property type="evidence" value="ECO:0007669"/>
    <property type="project" value="InterPro"/>
</dbReference>
<dbReference type="Gene3D" id="2.160.20.10">
    <property type="entry name" value="Single-stranded right-handed beta-helix, Pectin lyase-like"/>
    <property type="match status" value="1"/>
</dbReference>
<name>A0A6G9QNU0_9GAMM</name>
<keyword evidence="2" id="KW-0119">Carbohydrate metabolism</keyword>
<protein>
    <submittedName>
        <fullName evidence="4">Pectate lyase</fullName>
    </submittedName>
</protein>
<reference evidence="4 5" key="1">
    <citation type="submission" date="2020-03" db="EMBL/GenBank/DDBJ databases">
        <title>Complete genome sequence of Shewanella sp.</title>
        <authorList>
            <person name="Kim Y.-S."/>
            <person name="Kim S.-J."/>
            <person name="Jung H.-K."/>
            <person name="Kim K.-H."/>
        </authorList>
    </citation>
    <scope>NUCLEOTIDE SEQUENCE [LARGE SCALE GENOMIC DNA]</scope>
    <source>
        <strain evidence="4 5">PN3F2</strain>
    </source>
</reference>
<keyword evidence="2" id="KW-0964">Secreted</keyword>
<dbReference type="Pfam" id="PF00544">
    <property type="entry name" value="Pectate_lyase_4"/>
    <property type="match status" value="1"/>
</dbReference>
<dbReference type="InterPro" id="IPR045032">
    <property type="entry name" value="PEL"/>
</dbReference>
<dbReference type="SMART" id="SM00656">
    <property type="entry name" value="Amb_all"/>
    <property type="match status" value="1"/>
</dbReference>
<dbReference type="SUPFAM" id="SSF51126">
    <property type="entry name" value="Pectin lyase-like"/>
    <property type="match status" value="1"/>
</dbReference>
<dbReference type="GO" id="GO:0000272">
    <property type="term" value="P:polysaccharide catabolic process"/>
    <property type="evidence" value="ECO:0007669"/>
    <property type="project" value="UniProtKB-KW"/>
</dbReference>
<dbReference type="CDD" id="cd04082">
    <property type="entry name" value="CBM35_pectate_lyase-like"/>
    <property type="match status" value="1"/>
</dbReference>
<evidence type="ECO:0000256" key="2">
    <source>
        <dbReference type="RuleBase" id="RU361173"/>
    </source>
</evidence>
<gene>
    <name evidence="4" type="ORF">HBH39_14925</name>
</gene>
<accession>A0A6G9QNU0</accession>
<keyword evidence="1 2" id="KW-0456">Lyase</keyword>
<dbReference type="InterPro" id="IPR005084">
    <property type="entry name" value="CBM6"/>
</dbReference>
<keyword evidence="5" id="KW-1185">Reference proteome</keyword>
<dbReference type="InterPro" id="IPR012334">
    <property type="entry name" value="Pectin_lyas_fold"/>
</dbReference>
<evidence type="ECO:0000313" key="5">
    <source>
        <dbReference type="Proteomes" id="UP000502608"/>
    </source>
</evidence>
<evidence type="ECO:0000259" key="3">
    <source>
        <dbReference type="PROSITE" id="PS51175"/>
    </source>
</evidence>
<dbReference type="PANTHER" id="PTHR31683">
    <property type="entry name" value="PECTATE LYASE 18-RELATED"/>
    <property type="match status" value="1"/>
</dbReference>
<dbReference type="Gene3D" id="2.60.120.260">
    <property type="entry name" value="Galactose-binding domain-like"/>
    <property type="match status" value="1"/>
</dbReference>
<dbReference type="GO" id="GO:0030570">
    <property type="term" value="F:pectate lyase activity"/>
    <property type="evidence" value="ECO:0007669"/>
    <property type="project" value="InterPro"/>
</dbReference>
<evidence type="ECO:0000256" key="1">
    <source>
        <dbReference type="ARBA" id="ARBA00023239"/>
    </source>
</evidence>
<dbReference type="KEGG" id="saes:HBH39_14925"/>
<dbReference type="InterPro" id="IPR011050">
    <property type="entry name" value="Pectin_lyase_fold/virulence"/>
</dbReference>
<dbReference type="EMBL" id="CP050313">
    <property type="protein sequence ID" value="QIR16254.1"/>
    <property type="molecule type" value="Genomic_DNA"/>
</dbReference>
<organism evidence="4 5">
    <name type="scientific">Shewanella aestuarii</name>
    <dbReference type="NCBI Taxonomy" id="1028752"/>
    <lineage>
        <taxon>Bacteria</taxon>
        <taxon>Pseudomonadati</taxon>
        <taxon>Pseudomonadota</taxon>
        <taxon>Gammaproteobacteria</taxon>
        <taxon>Alteromonadales</taxon>
        <taxon>Shewanellaceae</taxon>
        <taxon>Shewanella</taxon>
    </lineage>
</organism>
<evidence type="ECO:0000313" key="4">
    <source>
        <dbReference type="EMBL" id="QIR16254.1"/>
    </source>
</evidence>
<comment type="subcellular location">
    <subcellularLocation>
        <location evidence="2">Secreted</location>
    </subcellularLocation>
</comment>
<sequence>MAAGLTGNSFTDYNVADGNYYYSVKITGDDGTKYNSSAVAANVQTSSSVTETFEENANGFCSVDGAIENDHSGYYGVGYANTDNESGKGVDYAISVPSAGNYRISFRYANGASDRPAALLINDTLAASFAFTGTGAWSAFTSTNEISVQLRAGNNLVRLQATGSSGLANIDSLAVTGVAPTAGDCNGGGVIIEPPVDPVDPTDPVYPNADCADLINNDSINWRESSLQSDQQIIQCLAESLGKPVGYGEKATGGYNPNGGSKLVIITNNKPEDQILAAISSSDHNWIVFDKDDFANETAIMMYRPYCASSSMQSALGVNEATCRDPYAWCAAKGVSSSNCLVTFFNDELNDSSLPVRNYLINSNTTIDGRGAKATFTFNGFKIGADSSGASTHQSENVIITNNKFIGVGHTEDHNLDPDMIRSTGESHDIWIHQNTFDTTGDSAFDVKVGAHDITVSFNKLINVKRAALHGSSDSRPINQQITTTIHNNLFVTTDDNFGSSSYNTLRRVPLLRRGQTHMFNNVFYGYRKDVMSLRVGARALLDDNLFMNPVNNSKGDDLADWALSLFDDAIQDGSLEINNSYVFESDSTCSTSGNSASLDMAQGSVPNMLADYNSASKNAINSNKLSVGTDLRNYVMATAGKGAKTPWLSSYSEGKNNIIAAAPNSCQ</sequence>
<dbReference type="PROSITE" id="PS51175">
    <property type="entry name" value="CBM6"/>
    <property type="match status" value="1"/>
</dbReference>
<comment type="similarity">
    <text evidence="2">Belongs to the polysaccharide lyase 1 family.</text>
</comment>
<dbReference type="SUPFAM" id="SSF49785">
    <property type="entry name" value="Galactose-binding domain-like"/>
    <property type="match status" value="1"/>
</dbReference>
<dbReference type="GO" id="GO:0005576">
    <property type="term" value="C:extracellular region"/>
    <property type="evidence" value="ECO:0007669"/>
    <property type="project" value="UniProtKB-SubCell"/>
</dbReference>
<dbReference type="InterPro" id="IPR008979">
    <property type="entry name" value="Galactose-bd-like_sf"/>
</dbReference>
<dbReference type="Pfam" id="PF16990">
    <property type="entry name" value="CBM_35"/>
    <property type="match status" value="1"/>
</dbReference>
<proteinExistence type="inferred from homology"/>
<dbReference type="Proteomes" id="UP000502608">
    <property type="component" value="Chromosome"/>
</dbReference>
<dbReference type="PANTHER" id="PTHR31683:SF18">
    <property type="entry name" value="PECTATE LYASE 21-RELATED"/>
    <property type="match status" value="1"/>
</dbReference>
<dbReference type="InterPro" id="IPR002022">
    <property type="entry name" value="Pec_lyase"/>
</dbReference>